<dbReference type="Proteomes" id="UP000549134">
    <property type="component" value="Unassembled WGS sequence"/>
</dbReference>
<dbReference type="Pfam" id="PF02413">
    <property type="entry name" value="Caudo_TAP"/>
    <property type="match status" value="1"/>
</dbReference>
<dbReference type="RefSeq" id="WP_031319720.1">
    <property type="nucleotide sequence ID" value="NZ_CP020369.1"/>
</dbReference>
<gene>
    <name evidence="1" type="ORF">HX787_17680</name>
</gene>
<comment type="caution">
    <text evidence="1">The sequence shown here is derived from an EMBL/GenBank/DDBJ whole genome shotgun (WGS) entry which is preliminary data.</text>
</comment>
<dbReference type="AlphaFoldDB" id="A0A7Y8ASF5"/>
<dbReference type="GeneID" id="55845944"/>
<evidence type="ECO:0000313" key="2">
    <source>
        <dbReference type="Proteomes" id="UP000549134"/>
    </source>
</evidence>
<accession>A0A7Y8ASF5</accession>
<dbReference type="InterPro" id="IPR003458">
    <property type="entry name" value="Phage_T4_Gp38_tail_assem"/>
</dbReference>
<dbReference type="EMBL" id="JACAQK010000014">
    <property type="protein sequence ID" value="NWD37690.1"/>
    <property type="molecule type" value="Genomic_DNA"/>
</dbReference>
<sequence>MTTSAPVIYQAHPVTGEFMGTAVADPDPMVAGSWLIPAMALRDAPPHAEPGFAAIHVKGAAEAWTLVPDWRGTVYRTDTGEQIQWQQLGELPAELTPLERPGADHIWDGTTWRLDEAAKITQSAEAERQWRDTQIDSAKWLRERHRDESDLKRATTLTQAQFAQLLAYLQQLRDWPQSPDFPASASRPIRPVWMADLVQ</sequence>
<protein>
    <submittedName>
        <fullName evidence="1">Tail fiber assembly protein</fullName>
    </submittedName>
</protein>
<proteinExistence type="predicted"/>
<reference evidence="1 2" key="1">
    <citation type="submission" date="2020-04" db="EMBL/GenBank/DDBJ databases">
        <title>Molecular characterization of pseudomonads from Agaricus bisporus reveal novel blotch 2 pathogens in Western Europe.</title>
        <authorList>
            <person name="Taparia T."/>
            <person name="Krijger M."/>
            <person name="Haynes E."/>
            <person name="Elpinstone J.G."/>
            <person name="Noble R."/>
            <person name="Van Der Wolf J."/>
        </authorList>
    </citation>
    <scope>NUCLEOTIDE SEQUENCE [LARGE SCALE GENOMIC DNA]</scope>
    <source>
        <strain evidence="1 2">IPO3746</strain>
    </source>
</reference>
<organism evidence="1 2">
    <name type="scientific">Pseudomonas tolaasii</name>
    <dbReference type="NCBI Taxonomy" id="29442"/>
    <lineage>
        <taxon>Bacteria</taxon>
        <taxon>Pseudomonadati</taxon>
        <taxon>Pseudomonadota</taxon>
        <taxon>Gammaproteobacteria</taxon>
        <taxon>Pseudomonadales</taxon>
        <taxon>Pseudomonadaceae</taxon>
        <taxon>Pseudomonas</taxon>
    </lineage>
</organism>
<name>A0A7Y8ASF5_PSETO</name>
<evidence type="ECO:0000313" key="1">
    <source>
        <dbReference type="EMBL" id="NWD37690.1"/>
    </source>
</evidence>